<dbReference type="PANTHER" id="PTHR43058">
    <property type="entry name" value="SLR0655 PROTEIN"/>
    <property type="match status" value="1"/>
</dbReference>
<comment type="caution">
    <text evidence="2">The sequence shown here is derived from an EMBL/GenBank/DDBJ whole genome shotgun (WGS) entry which is preliminary data.</text>
</comment>
<proteinExistence type="predicted"/>
<evidence type="ECO:0000313" key="2">
    <source>
        <dbReference type="EMBL" id="PLW29065.1"/>
    </source>
</evidence>
<dbReference type="PANTHER" id="PTHR43058:SF1">
    <property type="entry name" value="DUF427 DOMAIN-CONTAINING PROTEIN"/>
    <property type="match status" value="1"/>
</dbReference>
<evidence type="ECO:0000313" key="3">
    <source>
        <dbReference type="Proteomes" id="UP000235392"/>
    </source>
</evidence>
<dbReference type="InterPro" id="IPR038694">
    <property type="entry name" value="DUF427_sf"/>
</dbReference>
<reference evidence="2 3" key="1">
    <citation type="submission" date="2017-11" db="EMBL/GenBank/DDBJ databases">
        <title>De novo assembly and phasing of dikaryotic genomes from two isolates of Puccinia coronata f. sp. avenae, the causal agent of oat crown rust.</title>
        <authorList>
            <person name="Miller M.E."/>
            <person name="Zhang Y."/>
            <person name="Omidvar V."/>
            <person name="Sperschneider J."/>
            <person name="Schwessinger B."/>
            <person name="Raley C."/>
            <person name="Palmer J.M."/>
            <person name="Garnica D."/>
            <person name="Upadhyaya N."/>
            <person name="Rathjen J."/>
            <person name="Taylor J.M."/>
            <person name="Park R.F."/>
            <person name="Dodds P.N."/>
            <person name="Hirsch C.D."/>
            <person name="Kianian S.F."/>
            <person name="Figueroa M."/>
        </authorList>
    </citation>
    <scope>NUCLEOTIDE SEQUENCE [LARGE SCALE GENOMIC DNA]</scope>
    <source>
        <strain evidence="2">12SD80</strain>
    </source>
</reference>
<dbReference type="Gene3D" id="2.170.150.40">
    <property type="entry name" value="Domain of unknown function (DUF427)"/>
    <property type="match status" value="1"/>
</dbReference>
<dbReference type="AlphaFoldDB" id="A0A2N5TU98"/>
<sequence length="190" mass="20841">MSEGSPKKTRAVESVWEYPRPPLLVPCSAHVRVIYHSPEQKGEDVVVADTHKAIRVLETSHPPTYYIPSEDVKKELLRESSTKKPTMCEWKGCASYYDLLLQLAAPPAAGSQSSAVMEKAGVAWTYKSPSNPAFLPLANYISFYPVSPLRCFVDDEEVQAQQGNFYGGWITSEITGGAKGFKGGPGTLGW</sequence>
<dbReference type="Pfam" id="PF04248">
    <property type="entry name" value="NTP_transf_9"/>
    <property type="match status" value="1"/>
</dbReference>
<dbReference type="Proteomes" id="UP000235392">
    <property type="component" value="Unassembled WGS sequence"/>
</dbReference>
<gene>
    <name evidence="2" type="ORF">PCASD_16246</name>
</gene>
<dbReference type="EMBL" id="PGCI01000343">
    <property type="protein sequence ID" value="PLW29065.1"/>
    <property type="molecule type" value="Genomic_DNA"/>
</dbReference>
<evidence type="ECO:0000259" key="1">
    <source>
        <dbReference type="Pfam" id="PF04248"/>
    </source>
</evidence>
<protein>
    <recommendedName>
        <fullName evidence="1">DUF427 domain-containing protein</fullName>
    </recommendedName>
</protein>
<feature type="domain" description="DUF427" evidence="1">
    <location>
        <begin position="43"/>
        <end position="145"/>
    </location>
</feature>
<name>A0A2N5TU98_9BASI</name>
<organism evidence="2 3">
    <name type="scientific">Puccinia coronata f. sp. avenae</name>
    <dbReference type="NCBI Taxonomy" id="200324"/>
    <lineage>
        <taxon>Eukaryota</taxon>
        <taxon>Fungi</taxon>
        <taxon>Dikarya</taxon>
        <taxon>Basidiomycota</taxon>
        <taxon>Pucciniomycotina</taxon>
        <taxon>Pucciniomycetes</taxon>
        <taxon>Pucciniales</taxon>
        <taxon>Pucciniaceae</taxon>
        <taxon>Puccinia</taxon>
    </lineage>
</organism>
<accession>A0A2N5TU98</accession>
<dbReference type="InterPro" id="IPR007361">
    <property type="entry name" value="DUF427"/>
</dbReference>